<dbReference type="PANTHER" id="PTHR30385">
    <property type="entry name" value="SIGMA FACTOR F FLAGELLAR"/>
    <property type="match status" value="1"/>
</dbReference>
<dbReference type="Gene3D" id="1.10.1740.10">
    <property type="match status" value="1"/>
</dbReference>
<dbReference type="InterPro" id="IPR013325">
    <property type="entry name" value="RNA_pol_sigma_r2"/>
</dbReference>
<dbReference type="NCBIfam" id="TIGR02479">
    <property type="entry name" value="FliA_WhiG"/>
    <property type="match status" value="1"/>
</dbReference>
<accession>A0A2I0QWE7</accession>
<dbReference type="SUPFAM" id="SSF88946">
    <property type="entry name" value="Sigma2 domain of RNA polymerase sigma factors"/>
    <property type="match status" value="1"/>
</dbReference>
<dbReference type="RefSeq" id="WP_101330388.1">
    <property type="nucleotide sequence ID" value="NZ_PJNH01000001.1"/>
</dbReference>
<gene>
    <name evidence="7" type="ORF">CEY16_02495</name>
</gene>
<dbReference type="InterPro" id="IPR007624">
    <property type="entry name" value="RNA_pol_sigma70_r3"/>
</dbReference>
<dbReference type="OrthoDB" id="9799825at2"/>
<proteinExistence type="predicted"/>
<evidence type="ECO:0000256" key="5">
    <source>
        <dbReference type="SAM" id="MobiDB-lite"/>
    </source>
</evidence>
<keyword evidence="2" id="KW-0731">Sigma factor</keyword>
<dbReference type="PRINTS" id="PR00046">
    <property type="entry name" value="SIGMA70FCT"/>
</dbReference>
<dbReference type="NCBIfam" id="NF005809">
    <property type="entry name" value="PRK07670.1"/>
    <property type="match status" value="1"/>
</dbReference>
<dbReference type="Pfam" id="PF04542">
    <property type="entry name" value="Sigma70_r2"/>
    <property type="match status" value="1"/>
</dbReference>
<dbReference type="GO" id="GO:0006352">
    <property type="term" value="P:DNA-templated transcription initiation"/>
    <property type="evidence" value="ECO:0007669"/>
    <property type="project" value="InterPro"/>
</dbReference>
<dbReference type="InterPro" id="IPR014284">
    <property type="entry name" value="RNA_pol_sigma-70_dom"/>
</dbReference>
<dbReference type="PROSITE" id="PS00716">
    <property type="entry name" value="SIGMA70_2"/>
    <property type="match status" value="1"/>
</dbReference>
<evidence type="ECO:0000256" key="3">
    <source>
        <dbReference type="ARBA" id="ARBA00023125"/>
    </source>
</evidence>
<dbReference type="CDD" id="cd06171">
    <property type="entry name" value="Sigma70_r4"/>
    <property type="match status" value="1"/>
</dbReference>
<dbReference type="PIRSF" id="PIRSF000770">
    <property type="entry name" value="RNA_pol_sigma-SigE/K"/>
    <property type="match status" value="1"/>
</dbReference>
<dbReference type="GO" id="GO:0003677">
    <property type="term" value="F:DNA binding"/>
    <property type="evidence" value="ECO:0007669"/>
    <property type="project" value="UniProtKB-KW"/>
</dbReference>
<dbReference type="PANTHER" id="PTHR30385:SF7">
    <property type="entry name" value="RNA POLYMERASE SIGMA FACTOR FLIA"/>
    <property type="match status" value="1"/>
</dbReference>
<keyword evidence="3" id="KW-0238">DNA-binding</keyword>
<dbReference type="EMBL" id="PJNH01000001">
    <property type="protein sequence ID" value="PKR78645.1"/>
    <property type="molecule type" value="Genomic_DNA"/>
</dbReference>
<dbReference type="GO" id="GO:0016987">
    <property type="term" value="F:sigma factor activity"/>
    <property type="evidence" value="ECO:0007669"/>
    <property type="project" value="UniProtKB-KW"/>
</dbReference>
<protein>
    <submittedName>
        <fullName evidence="7">FliA/WhiG family RNA polymerase sigma factor</fullName>
    </submittedName>
</protein>
<dbReference type="AlphaFoldDB" id="A0A2I0QWE7"/>
<evidence type="ECO:0000313" key="8">
    <source>
        <dbReference type="Proteomes" id="UP000243524"/>
    </source>
</evidence>
<dbReference type="Pfam" id="PF04539">
    <property type="entry name" value="Sigma70_r3"/>
    <property type="match status" value="1"/>
</dbReference>
<evidence type="ECO:0000313" key="7">
    <source>
        <dbReference type="EMBL" id="PKR78645.1"/>
    </source>
</evidence>
<dbReference type="SUPFAM" id="SSF88659">
    <property type="entry name" value="Sigma3 and sigma4 domains of RNA polymerase sigma factors"/>
    <property type="match status" value="2"/>
</dbReference>
<dbReference type="InterPro" id="IPR013324">
    <property type="entry name" value="RNA_pol_sigma_r3/r4-like"/>
</dbReference>
<dbReference type="InterPro" id="IPR007627">
    <property type="entry name" value="RNA_pol_sigma70_r2"/>
</dbReference>
<dbReference type="Gene3D" id="1.20.140.160">
    <property type="match status" value="1"/>
</dbReference>
<organism evidence="7 8">
    <name type="scientific">Halalkalibacillus sediminis</name>
    <dbReference type="NCBI Taxonomy" id="2018042"/>
    <lineage>
        <taxon>Bacteria</taxon>
        <taxon>Bacillati</taxon>
        <taxon>Bacillota</taxon>
        <taxon>Bacilli</taxon>
        <taxon>Bacillales</taxon>
        <taxon>Bacillaceae</taxon>
        <taxon>Halalkalibacillus</taxon>
    </lineage>
</organism>
<name>A0A2I0QWE7_9BACI</name>
<dbReference type="Proteomes" id="UP000243524">
    <property type="component" value="Unassembled WGS sequence"/>
</dbReference>
<keyword evidence="4" id="KW-0804">Transcription</keyword>
<reference evidence="7 8" key="1">
    <citation type="submission" date="2017-06" db="EMBL/GenBank/DDBJ databases">
        <title>the draft geome sequence of Illustriluteabacillus marina B3227.</title>
        <authorList>
            <person name="He R.-H."/>
            <person name="Du Z.-J."/>
        </authorList>
    </citation>
    <scope>NUCLEOTIDE SEQUENCE [LARGE SCALE GENOMIC DNA]</scope>
    <source>
        <strain evidence="7 8">B3227</strain>
    </source>
</reference>
<dbReference type="InterPro" id="IPR007630">
    <property type="entry name" value="RNA_pol_sigma70_r4"/>
</dbReference>
<dbReference type="Pfam" id="PF04545">
    <property type="entry name" value="Sigma70_r4"/>
    <property type="match status" value="1"/>
</dbReference>
<evidence type="ECO:0000256" key="4">
    <source>
        <dbReference type="ARBA" id="ARBA00023163"/>
    </source>
</evidence>
<dbReference type="InterPro" id="IPR012845">
    <property type="entry name" value="RNA_pol_sigma_FliA_WhiG"/>
</dbReference>
<evidence type="ECO:0000259" key="6">
    <source>
        <dbReference type="PROSITE" id="PS00716"/>
    </source>
</evidence>
<keyword evidence="1" id="KW-0805">Transcription regulation</keyword>
<evidence type="ECO:0000256" key="1">
    <source>
        <dbReference type="ARBA" id="ARBA00023015"/>
    </source>
</evidence>
<dbReference type="InterPro" id="IPR000943">
    <property type="entry name" value="RNA_pol_sigma70"/>
</dbReference>
<keyword evidence="8" id="KW-1185">Reference proteome</keyword>
<dbReference type="GO" id="GO:0003899">
    <property type="term" value="F:DNA-directed RNA polymerase activity"/>
    <property type="evidence" value="ECO:0007669"/>
    <property type="project" value="InterPro"/>
</dbReference>
<dbReference type="NCBIfam" id="NF005413">
    <property type="entry name" value="PRK06986.1"/>
    <property type="match status" value="1"/>
</dbReference>
<evidence type="ECO:0000256" key="2">
    <source>
        <dbReference type="ARBA" id="ARBA00023082"/>
    </source>
</evidence>
<dbReference type="NCBIfam" id="TIGR02937">
    <property type="entry name" value="sigma70-ECF"/>
    <property type="match status" value="1"/>
</dbReference>
<sequence>MKQAPSELASWWKEWQESNDQEAGNKLVQHYMPLVDYQVSRISAHLPKNVDRQDVKSMAFMGLVDALEKFDTNRELKFDTYASFRIKGAIIDGLRKEDWLPRSIRDKSKLIEHKYEEMEQKLGRAPTVPEIAKEANMNEEEVSEIMKDTLFANLLSIEEKSNDSEDDQRDSLRNSIPDEKEETPHQLMEKKENITELVKMIEKLNEKEQLVLSLFYKEELTLTEIGEVMQLSTSRISQIHSRSIAKLKGFLNEVVLT</sequence>
<feature type="region of interest" description="Disordered" evidence="5">
    <location>
        <begin position="161"/>
        <end position="186"/>
    </location>
</feature>
<comment type="caution">
    <text evidence="7">The sequence shown here is derived from an EMBL/GenBank/DDBJ whole genome shotgun (WGS) entry which is preliminary data.</text>
</comment>
<feature type="domain" description="RNA polymerase sigma-70" evidence="6">
    <location>
        <begin position="221"/>
        <end position="247"/>
    </location>
</feature>